<evidence type="ECO:0000256" key="2">
    <source>
        <dbReference type="ARBA" id="ARBA00023315"/>
    </source>
</evidence>
<feature type="domain" description="Phospholipid/glycerol acyltransferase" evidence="3">
    <location>
        <begin position="27"/>
        <end position="140"/>
    </location>
</feature>
<keyword evidence="2 4" id="KW-0012">Acyltransferase</keyword>
<organism evidence="4 5">
    <name type="scientific">Mycobacterium leprae</name>
    <dbReference type="NCBI Taxonomy" id="1769"/>
    <lineage>
        <taxon>Bacteria</taxon>
        <taxon>Bacillati</taxon>
        <taxon>Actinomycetota</taxon>
        <taxon>Actinomycetes</taxon>
        <taxon>Mycobacteriales</taxon>
        <taxon>Mycobacteriaceae</taxon>
        <taxon>Mycobacterium</taxon>
    </lineage>
</organism>
<evidence type="ECO:0000256" key="1">
    <source>
        <dbReference type="ARBA" id="ARBA00022679"/>
    </source>
</evidence>
<evidence type="ECO:0000259" key="3">
    <source>
        <dbReference type="SMART" id="SM00563"/>
    </source>
</evidence>
<dbReference type="InterPro" id="IPR002123">
    <property type="entry name" value="Plipid/glycerol_acylTrfase"/>
</dbReference>
<dbReference type="CDD" id="cd07989">
    <property type="entry name" value="LPLAT_AGPAT-like"/>
    <property type="match status" value="1"/>
</dbReference>
<dbReference type="GO" id="GO:0003841">
    <property type="term" value="F:1-acylglycerol-3-phosphate O-acyltransferase activity"/>
    <property type="evidence" value="ECO:0007669"/>
    <property type="project" value="TreeGrafter"/>
</dbReference>
<dbReference type="AlphaFoldDB" id="A0AAD0KPN7"/>
<accession>A0AAD0KPN7</accession>
<dbReference type="SUPFAM" id="SSF69593">
    <property type="entry name" value="Glycerol-3-phosphate (1)-acyltransferase"/>
    <property type="match status" value="1"/>
</dbReference>
<name>A0AAD0KPN7_MYCLR</name>
<dbReference type="PANTHER" id="PTHR10434">
    <property type="entry name" value="1-ACYL-SN-GLYCEROL-3-PHOSPHATE ACYLTRANSFERASE"/>
    <property type="match status" value="1"/>
</dbReference>
<protein>
    <submittedName>
        <fullName evidence="4">1-acyl-sn-glycerol-3-phosphate acyltransferase</fullName>
    </submittedName>
</protein>
<dbReference type="GO" id="GO:0006654">
    <property type="term" value="P:phosphatidic acid biosynthetic process"/>
    <property type="evidence" value="ECO:0007669"/>
    <property type="project" value="TreeGrafter"/>
</dbReference>
<reference evidence="4 5" key="1">
    <citation type="submission" date="2018-05" db="EMBL/GenBank/DDBJ databases">
        <title>Evolution of small genomes with special reference to Mycobacterium leprae.</title>
        <authorList>
            <person name="Mohanty P.S."/>
            <person name="Bansal A.K."/>
            <person name="Gupta U.D."/>
            <person name="Naaz F."/>
            <person name="Dwivedi V.D."/>
            <person name="Singh H."/>
            <person name="Gupta G."/>
            <person name="Sharma S."/>
            <person name="Arora M."/>
        </authorList>
    </citation>
    <scope>NUCLEOTIDE SEQUENCE [LARGE SCALE GENOMIC DNA]</scope>
    <source>
        <strain evidence="4 5">MRHRU-235-G</strain>
    </source>
</reference>
<dbReference type="EMBL" id="CP029543">
    <property type="protein sequence ID" value="AWV47089.1"/>
    <property type="molecule type" value="Genomic_DNA"/>
</dbReference>
<sequence length="143" mass="15340">MAQLVVLASGSQTTCVSEENIPDHGGAVNHTSYVDWLPAALAISRWRFRFMIKAEMRRVKVVNFLIKFAGTIPLDRDAGAGAFAVAVQRLCARELVGVSPETTITGSLELREFKTGVARMIVEAPKAGTDGVTPLGHSQSGSR</sequence>
<evidence type="ECO:0000313" key="5">
    <source>
        <dbReference type="Proteomes" id="UP000249682"/>
    </source>
</evidence>
<gene>
    <name evidence="4" type="ORF">DIJ64_00455</name>
</gene>
<dbReference type="PANTHER" id="PTHR10434:SF55">
    <property type="entry name" value="POSSIBLE ACYLTRANSFERASE"/>
    <property type="match status" value="1"/>
</dbReference>
<dbReference type="Pfam" id="PF01553">
    <property type="entry name" value="Acyltransferase"/>
    <property type="match status" value="1"/>
</dbReference>
<dbReference type="Proteomes" id="UP000249682">
    <property type="component" value="Chromosome"/>
</dbReference>
<proteinExistence type="predicted"/>
<dbReference type="GO" id="GO:0005886">
    <property type="term" value="C:plasma membrane"/>
    <property type="evidence" value="ECO:0007669"/>
    <property type="project" value="TreeGrafter"/>
</dbReference>
<keyword evidence="1" id="KW-0808">Transferase</keyword>
<dbReference type="SMART" id="SM00563">
    <property type="entry name" value="PlsC"/>
    <property type="match status" value="1"/>
</dbReference>
<evidence type="ECO:0000313" key="4">
    <source>
        <dbReference type="EMBL" id="AWV47089.1"/>
    </source>
</evidence>